<feature type="compositionally biased region" description="Basic and acidic residues" evidence="1">
    <location>
        <begin position="41"/>
        <end position="53"/>
    </location>
</feature>
<keyword evidence="3" id="KW-1185">Reference proteome</keyword>
<gene>
    <name evidence="2" type="ORF">WA026_010437</name>
</gene>
<feature type="region of interest" description="Disordered" evidence="1">
    <location>
        <begin position="85"/>
        <end position="106"/>
    </location>
</feature>
<feature type="region of interest" description="Disordered" evidence="1">
    <location>
        <begin position="29"/>
        <end position="69"/>
    </location>
</feature>
<evidence type="ECO:0000313" key="3">
    <source>
        <dbReference type="Proteomes" id="UP001431783"/>
    </source>
</evidence>
<feature type="compositionally biased region" description="Basic and acidic residues" evidence="1">
    <location>
        <begin position="94"/>
        <end position="106"/>
    </location>
</feature>
<dbReference type="Proteomes" id="UP001431783">
    <property type="component" value="Unassembled WGS sequence"/>
</dbReference>
<dbReference type="EMBL" id="JARQZJ010000125">
    <property type="protein sequence ID" value="KAK9890343.1"/>
    <property type="molecule type" value="Genomic_DNA"/>
</dbReference>
<comment type="caution">
    <text evidence="2">The sequence shown here is derived from an EMBL/GenBank/DDBJ whole genome shotgun (WGS) entry which is preliminary data.</text>
</comment>
<reference evidence="2 3" key="1">
    <citation type="submission" date="2023-03" db="EMBL/GenBank/DDBJ databases">
        <title>Genome insight into feeding habits of ladybird beetles.</title>
        <authorList>
            <person name="Li H.-S."/>
            <person name="Huang Y.-H."/>
            <person name="Pang H."/>
        </authorList>
    </citation>
    <scope>NUCLEOTIDE SEQUENCE [LARGE SCALE GENOMIC DNA]</scope>
    <source>
        <strain evidence="2">SYSU_2023b</strain>
        <tissue evidence="2">Whole body</tissue>
    </source>
</reference>
<evidence type="ECO:0000256" key="1">
    <source>
        <dbReference type="SAM" id="MobiDB-lite"/>
    </source>
</evidence>
<organism evidence="2 3">
    <name type="scientific">Henosepilachna vigintioctopunctata</name>
    <dbReference type="NCBI Taxonomy" id="420089"/>
    <lineage>
        <taxon>Eukaryota</taxon>
        <taxon>Metazoa</taxon>
        <taxon>Ecdysozoa</taxon>
        <taxon>Arthropoda</taxon>
        <taxon>Hexapoda</taxon>
        <taxon>Insecta</taxon>
        <taxon>Pterygota</taxon>
        <taxon>Neoptera</taxon>
        <taxon>Endopterygota</taxon>
        <taxon>Coleoptera</taxon>
        <taxon>Polyphaga</taxon>
        <taxon>Cucujiformia</taxon>
        <taxon>Coccinelloidea</taxon>
        <taxon>Coccinellidae</taxon>
        <taxon>Epilachninae</taxon>
        <taxon>Epilachnini</taxon>
        <taxon>Henosepilachna</taxon>
    </lineage>
</organism>
<accession>A0AAW1VD57</accession>
<protein>
    <submittedName>
        <fullName evidence="2">Uncharacterized protein</fullName>
    </submittedName>
</protein>
<evidence type="ECO:0000313" key="2">
    <source>
        <dbReference type="EMBL" id="KAK9890343.1"/>
    </source>
</evidence>
<dbReference type="AlphaFoldDB" id="A0AAW1VD57"/>
<sequence length="137" mass="15871">MVFRSYVDILSLHRNRERIITGLLESERIPEPKGARARSTRRSEEHKGWETGRRSKTRTSSKEGWEAQPAQRLLKTKIIEIESSYLDGSPARLQHPDRRPVEETGERWKRGERLYRETVHGDTVADVRLPSLRAAGV</sequence>
<proteinExistence type="predicted"/>
<name>A0AAW1VD57_9CUCU</name>